<evidence type="ECO:0000256" key="1">
    <source>
        <dbReference type="ARBA" id="ARBA00006284"/>
    </source>
</evidence>
<name>A1R0Y8_PAEAT</name>
<dbReference type="AlphaFoldDB" id="A1R0Y8"/>
<dbReference type="EC" id="2.7.1.31" evidence="5"/>
<keyword evidence="2 4" id="KW-0808">Transferase</keyword>
<dbReference type="Pfam" id="PF02595">
    <property type="entry name" value="Gly_kinase"/>
    <property type="match status" value="1"/>
</dbReference>
<dbReference type="InterPro" id="IPR018193">
    <property type="entry name" value="Glyc_kinase_flavodox-like_fold"/>
</dbReference>
<dbReference type="Proteomes" id="UP000000637">
    <property type="component" value="Chromosome"/>
</dbReference>
<reference evidence="5 6" key="1">
    <citation type="journal article" date="2006" name="PLoS Genet.">
        <title>Secrets of soil survival revealed by the genome sequence of Arthrobacter aurescens TC1.</title>
        <authorList>
            <person name="Mongodin E.F."/>
            <person name="Shapir N."/>
            <person name="Daugherty S.C."/>
            <person name="DeBoy R.T."/>
            <person name="Emerson J.B."/>
            <person name="Shvartzbeyn A."/>
            <person name="Radune D."/>
            <person name="Vamathevan J."/>
            <person name="Riggs F."/>
            <person name="Grinberg V."/>
            <person name="Khouri H."/>
            <person name="Wackett L.P."/>
            <person name="Nelson K.E."/>
            <person name="Sadowsky M.J."/>
        </authorList>
    </citation>
    <scope>NUCLEOTIDE SEQUENCE [LARGE SCALE GENOMIC DNA]</scope>
    <source>
        <strain evidence="5 6">TC1</strain>
    </source>
</reference>
<evidence type="ECO:0000313" key="5">
    <source>
        <dbReference type="EMBL" id="ABM06267.1"/>
    </source>
</evidence>
<dbReference type="eggNOG" id="COG1929">
    <property type="taxonomic scope" value="Bacteria"/>
</dbReference>
<dbReference type="InterPro" id="IPR036129">
    <property type="entry name" value="Glycerate_kinase_sf"/>
</dbReference>
<evidence type="ECO:0000313" key="6">
    <source>
        <dbReference type="Proteomes" id="UP000000637"/>
    </source>
</evidence>
<protein>
    <submittedName>
        <fullName evidence="5">Glycerate kinase</fullName>
        <ecNumber evidence="5">2.7.1.31</ecNumber>
    </submittedName>
</protein>
<proteinExistence type="inferred from homology"/>
<keyword evidence="6" id="KW-1185">Reference proteome</keyword>
<keyword evidence="3 4" id="KW-0418">Kinase</keyword>
<dbReference type="Gene3D" id="3.40.50.10350">
    <property type="entry name" value="Glycerate kinase, domain 1"/>
    <property type="match status" value="1"/>
</dbReference>
<dbReference type="STRING" id="290340.AAur_0070"/>
<dbReference type="InterPro" id="IPR018197">
    <property type="entry name" value="Glycerate_kinase_RE-like"/>
</dbReference>
<dbReference type="PANTHER" id="PTHR21599:SF0">
    <property type="entry name" value="GLYCERATE KINASE"/>
    <property type="match status" value="1"/>
</dbReference>
<sequence length="413" mass="41472">MAAIGAPLWKEGLPSPTLRAGQALSERSWQDGPMRILIAPDKFKGSLTAAEAASAMAEGALRVYPDAVTTQFPVADGGEGTLDAAIAAGYEERNNAVVGPILKPVGASWAIRKDAFGGASAVIETAMASGLAHMEPTPENSLRAHSYGCGQLVAAALDAGATEIVLGLGGSAMSDGGSGALRALGLKPLDSAGNVVPLGGGSLTDVVALDVSELDPRLSSVKFRIAVDVQNPLYGPEGAAHVFGPQKGADEDAVEKLDAGLRNWASLLREATGRDVNVPGAGAAGGFPASFLAFTDAALEGGFALVAGLTGLAKHLGEADLVITGEGSMDEQSLTGKAPIALADAASVHGIPVIAVAGRITVTPEDLAKHGIVAAAQLLDVAQRKDGVPDVADAVANAGKYLAWATSQVLEGA</sequence>
<dbReference type="NCBIfam" id="TIGR00045">
    <property type="entry name" value="glycerate kinase"/>
    <property type="match status" value="1"/>
</dbReference>
<comment type="similarity">
    <text evidence="1 4">Belongs to the glycerate kinase type-1 family.</text>
</comment>
<organism evidence="5 6">
    <name type="scientific">Paenarthrobacter aurescens (strain TC1)</name>
    <dbReference type="NCBI Taxonomy" id="290340"/>
    <lineage>
        <taxon>Bacteria</taxon>
        <taxon>Bacillati</taxon>
        <taxon>Actinomycetota</taxon>
        <taxon>Actinomycetes</taxon>
        <taxon>Micrococcales</taxon>
        <taxon>Micrococcaceae</taxon>
        <taxon>Paenarthrobacter</taxon>
    </lineage>
</organism>
<dbReference type="GO" id="GO:0031388">
    <property type="term" value="P:organic acid phosphorylation"/>
    <property type="evidence" value="ECO:0007669"/>
    <property type="project" value="UniProtKB-UniRule"/>
</dbReference>
<dbReference type="PIRSF" id="PIRSF006078">
    <property type="entry name" value="GlxK"/>
    <property type="match status" value="1"/>
</dbReference>
<dbReference type="GO" id="GO:0008887">
    <property type="term" value="F:glycerate kinase activity"/>
    <property type="evidence" value="ECO:0007669"/>
    <property type="project" value="UniProtKB-UniRule"/>
</dbReference>
<evidence type="ECO:0000256" key="2">
    <source>
        <dbReference type="ARBA" id="ARBA00022679"/>
    </source>
</evidence>
<evidence type="ECO:0000256" key="3">
    <source>
        <dbReference type="ARBA" id="ARBA00022777"/>
    </source>
</evidence>
<accession>A1R0Y8</accession>
<dbReference type="SUPFAM" id="SSF110738">
    <property type="entry name" value="Glycerate kinase I"/>
    <property type="match status" value="1"/>
</dbReference>
<dbReference type="PANTHER" id="PTHR21599">
    <property type="entry name" value="GLYCERATE KINASE"/>
    <property type="match status" value="1"/>
</dbReference>
<dbReference type="InterPro" id="IPR004381">
    <property type="entry name" value="Glycerate_kinase"/>
</dbReference>
<dbReference type="Gene3D" id="3.90.1510.10">
    <property type="entry name" value="Glycerate kinase, domain 2"/>
    <property type="match status" value="1"/>
</dbReference>
<gene>
    <name evidence="5" type="ordered locus">AAur_0070</name>
</gene>
<dbReference type="EMBL" id="CP000474">
    <property type="protein sequence ID" value="ABM06267.1"/>
    <property type="molecule type" value="Genomic_DNA"/>
</dbReference>
<evidence type="ECO:0000256" key="4">
    <source>
        <dbReference type="PIRNR" id="PIRNR006078"/>
    </source>
</evidence>
<dbReference type="KEGG" id="aau:AAur_0070"/>
<dbReference type="HOGENOM" id="CLU_028255_0_1_11"/>